<comment type="pathway">
    <text evidence="17">Phospholipid metabolism; phosphatidylethanolamine biosynthesis; phosphatidylethanolamine from CDP-diacylglycerol: step 1/2.</text>
</comment>
<organism evidence="21 22">
    <name type="scientific">Emericellopsis atlantica</name>
    <dbReference type="NCBI Taxonomy" id="2614577"/>
    <lineage>
        <taxon>Eukaryota</taxon>
        <taxon>Fungi</taxon>
        <taxon>Dikarya</taxon>
        <taxon>Ascomycota</taxon>
        <taxon>Pezizomycotina</taxon>
        <taxon>Sordariomycetes</taxon>
        <taxon>Hypocreomycetidae</taxon>
        <taxon>Hypocreales</taxon>
        <taxon>Bionectriaceae</taxon>
        <taxon>Emericellopsis</taxon>
    </lineage>
</organism>
<dbReference type="InterPro" id="IPR048254">
    <property type="entry name" value="CDP_ALCOHOL_P_TRANSF_CS"/>
</dbReference>
<dbReference type="PANTHER" id="PTHR21054">
    <property type="entry name" value="ZINC METALLOPROTEINASE-RELATED"/>
    <property type="match status" value="1"/>
</dbReference>
<comment type="pathway">
    <text evidence="3">Lipid metabolism.</text>
</comment>
<evidence type="ECO:0000256" key="8">
    <source>
        <dbReference type="ARBA" id="ARBA00022679"/>
    </source>
</evidence>
<evidence type="ECO:0000313" key="21">
    <source>
        <dbReference type="EMBL" id="KAG9250172.1"/>
    </source>
</evidence>
<dbReference type="Pfam" id="PF12044">
    <property type="entry name" value="Metallopep"/>
    <property type="match status" value="1"/>
</dbReference>
<protein>
    <recommendedName>
        <fullName evidence="6">CDP-diacylglycerol--serine O-phosphatidyltransferase</fullName>
        <ecNumber evidence="5">2.7.8.8</ecNumber>
    </recommendedName>
    <alternativeName>
        <fullName evidence="16">Phosphatidylserine synthase</fullName>
    </alternativeName>
</protein>
<dbReference type="AlphaFoldDB" id="A0A9P7ZEH6"/>
<feature type="region of interest" description="Disordered" evidence="19">
    <location>
        <begin position="68"/>
        <end position="99"/>
    </location>
</feature>
<dbReference type="RefSeq" id="XP_046114096.1">
    <property type="nucleotide sequence ID" value="XM_046265908.1"/>
</dbReference>
<accession>A0A9P7ZEH6</accession>
<evidence type="ECO:0000256" key="2">
    <source>
        <dbReference type="ARBA" id="ARBA00004477"/>
    </source>
</evidence>
<evidence type="ECO:0000256" key="13">
    <source>
        <dbReference type="ARBA" id="ARBA00023136"/>
    </source>
</evidence>
<evidence type="ECO:0000259" key="20">
    <source>
        <dbReference type="PROSITE" id="PS51752"/>
    </source>
</evidence>
<dbReference type="Gene3D" id="1.20.120.1760">
    <property type="match status" value="1"/>
</dbReference>
<evidence type="ECO:0000256" key="15">
    <source>
        <dbReference type="ARBA" id="ARBA00023264"/>
    </source>
</evidence>
<reference evidence="21" key="1">
    <citation type="journal article" date="2021" name="IMA Fungus">
        <title>Genomic characterization of three marine fungi, including Emericellopsis atlantica sp. nov. with signatures of a generalist lifestyle and marine biomass degradation.</title>
        <authorList>
            <person name="Hagestad O.C."/>
            <person name="Hou L."/>
            <person name="Andersen J.H."/>
            <person name="Hansen E.H."/>
            <person name="Altermark B."/>
            <person name="Li C."/>
            <person name="Kuhnert E."/>
            <person name="Cox R.J."/>
            <person name="Crous P.W."/>
            <person name="Spatafora J.W."/>
            <person name="Lail K."/>
            <person name="Amirebrahimi M."/>
            <person name="Lipzen A."/>
            <person name="Pangilinan J."/>
            <person name="Andreopoulos W."/>
            <person name="Hayes R.D."/>
            <person name="Ng V."/>
            <person name="Grigoriev I.V."/>
            <person name="Jackson S.A."/>
            <person name="Sutton T.D.S."/>
            <person name="Dobson A.D.W."/>
            <person name="Rama T."/>
        </authorList>
    </citation>
    <scope>NUCLEOTIDE SEQUENCE</scope>
    <source>
        <strain evidence="21">TS7</strain>
    </source>
</reference>
<dbReference type="InterPro" id="IPR000462">
    <property type="entry name" value="CDP-OH_P_trans"/>
</dbReference>
<dbReference type="SUPFAM" id="SSF51101">
    <property type="entry name" value="Mannose-binding lectins"/>
    <property type="match status" value="1"/>
</dbReference>
<evidence type="ECO:0000256" key="7">
    <source>
        <dbReference type="ARBA" id="ARBA00022516"/>
    </source>
</evidence>
<dbReference type="EC" id="2.7.8.8" evidence="5"/>
<evidence type="ECO:0000256" key="19">
    <source>
        <dbReference type="SAM" id="MobiDB-lite"/>
    </source>
</evidence>
<evidence type="ECO:0000256" key="16">
    <source>
        <dbReference type="ARBA" id="ARBA00032361"/>
    </source>
</evidence>
<dbReference type="Pfam" id="PF01066">
    <property type="entry name" value="CDP-OH_P_transf"/>
    <property type="match status" value="1"/>
</dbReference>
<evidence type="ECO:0000256" key="12">
    <source>
        <dbReference type="ARBA" id="ARBA00023098"/>
    </source>
</evidence>
<dbReference type="GO" id="GO:0005789">
    <property type="term" value="C:endoplasmic reticulum membrane"/>
    <property type="evidence" value="ECO:0007669"/>
    <property type="project" value="UniProtKB-SubCell"/>
</dbReference>
<feature type="domain" description="Jacalin-type lectin" evidence="20">
    <location>
        <begin position="629"/>
        <end position="768"/>
    </location>
</feature>
<keyword evidence="13" id="KW-0472">Membrane</keyword>
<evidence type="ECO:0000256" key="3">
    <source>
        <dbReference type="ARBA" id="ARBA00005189"/>
    </source>
</evidence>
<evidence type="ECO:0000256" key="4">
    <source>
        <dbReference type="ARBA" id="ARBA00010441"/>
    </source>
</evidence>
<comment type="subcellular location">
    <subcellularLocation>
        <location evidence="2">Endoplasmic reticulum membrane</location>
        <topology evidence="2">Multi-pass membrane protein</topology>
    </subcellularLocation>
</comment>
<dbReference type="Pfam" id="PF01419">
    <property type="entry name" value="Jacalin"/>
    <property type="match status" value="1"/>
</dbReference>
<name>A0A9P7ZEH6_9HYPO</name>
<dbReference type="OrthoDB" id="74460at2759"/>
<dbReference type="InterPro" id="IPR053002">
    <property type="entry name" value="Metalloproteinase_M10B"/>
</dbReference>
<dbReference type="InterPro" id="IPR021917">
    <property type="entry name" value="Unchr_Zn-peptidase-like"/>
</dbReference>
<evidence type="ECO:0000256" key="9">
    <source>
        <dbReference type="ARBA" id="ARBA00022692"/>
    </source>
</evidence>
<dbReference type="EMBL" id="MU251282">
    <property type="protein sequence ID" value="KAG9250172.1"/>
    <property type="molecule type" value="Genomic_DNA"/>
</dbReference>
<dbReference type="FunFam" id="1.20.120.1760:FF:000022">
    <property type="entry name" value="CDP-diacylglycerol--serine O-phosphatidyltransferase"/>
    <property type="match status" value="1"/>
</dbReference>
<keyword evidence="9" id="KW-0812">Transmembrane</keyword>
<dbReference type="InterPro" id="IPR043130">
    <property type="entry name" value="CDP-OH_PTrfase_TM_dom"/>
</dbReference>
<dbReference type="GeneID" id="70296811"/>
<comment type="caution">
    <text evidence="21">The sequence shown here is derived from an EMBL/GenBank/DDBJ whole genome shotgun (WGS) entry which is preliminary data.</text>
</comment>
<dbReference type="Gene3D" id="2.100.10.30">
    <property type="entry name" value="Jacalin-like lectin domain"/>
    <property type="match status" value="1"/>
</dbReference>
<feature type="region of interest" description="Disordered" evidence="19">
    <location>
        <begin position="1"/>
        <end position="53"/>
    </location>
</feature>
<sequence>MAPTFLKSLRRRSRASFRTERSTTDDSSEGGANSQGTGGASSGAVTPASINHHSDPALDLQIKDTPNASQTTLSQRPAIPNTNRYSVSGMSGLGAPSIHGRPNLPVSQYAPRIDNAQDGIFVYQKVILLHGTIGDPNQHSLDGNLTVTKLDDDFPPISWPVCSSHWKALVYLRPGPNKIRLEFSSPKVVNSSTSNPIHASYLTLHMIPSLNAPPLHLAILLGKDSPGTFDTHPARVEKEGNGLETAVNKFRMAAYLWQSFTAEQMLRHKFGRRTFRFEEEWTSGTANHRDRETGSQRSEAKINIIRSDKTVAELRDLNMAQQHKSANDKDGLFGVAMEAVRQHFNPRPGQHLYVTVLLMDAHWDASQKVLTGHAALGGGSGEVHLSIFGSHCLYSYPSSLEEVVPAFTDCTPTDTNYLANDNNEAGSSWEAANIGIGAHLHEVGHLFGCPHQESGIMLRDYVVFNRSFIAREAYSTRTKCKGGLCIVSDECDWHRLDALRFRAHAAFRTPNDPPQHADASIQAYPSENGNILVVAPSGVAFIEIYAEGDDVCHTWLEWPDTNGAGRQVSIAEADLRAKIPQAKRKGKIRLSIKSHAGGSAEVDDVKQFASRESCVKLEGGGHAFRGMRLGHSSMDGSQSHEVVFDSAVNSKRTLSRVTVYHGMAVDGLEFSYDDGSSQLFGKKGGKPEGDTVELDVRRGETITGFHVRAGFWIDGLQILTSQGRRSNFFGNPHGGDGYTLMPPRGFGICGVSGSCGLGMDKQKMLLSADVGHFSLVRAMHLADLITLMNGFCGTMSIFSSLRYTLGDADELGQVWLALAFLPFGFFFDAFDGKVARWRKKSSLMGQELDSLADLISFGVAPAMVAFTIGMRSFTDTVLLTFFVLCGLTRLARFNVTVSTLPKDATGKSKFFEGTPIPTSLGVDAVMAYWVYQRWIHQDLPLGVWAEGTAFEVHPIVLVFVAHGCLMVSRTIRIPKP</sequence>
<dbReference type="PROSITE" id="PS00379">
    <property type="entry name" value="CDP_ALCOHOL_P_TRANSF"/>
    <property type="match status" value="1"/>
</dbReference>
<dbReference type="InterPro" id="IPR004533">
    <property type="entry name" value="CDP-diaglyc--ser_O-PTrfase"/>
</dbReference>
<keyword evidence="11" id="KW-1133">Transmembrane helix</keyword>
<evidence type="ECO:0000256" key="10">
    <source>
        <dbReference type="ARBA" id="ARBA00022824"/>
    </source>
</evidence>
<evidence type="ECO:0000256" key="6">
    <source>
        <dbReference type="ARBA" id="ARBA00017171"/>
    </source>
</evidence>
<comment type="catalytic activity">
    <reaction evidence="1">
        <text>a CDP-1,2-diacyl-sn-glycerol + L-serine = a 1,2-diacyl-sn-glycero-3-phospho-L-serine + CMP + H(+)</text>
        <dbReference type="Rhea" id="RHEA:16913"/>
        <dbReference type="ChEBI" id="CHEBI:15378"/>
        <dbReference type="ChEBI" id="CHEBI:33384"/>
        <dbReference type="ChEBI" id="CHEBI:57262"/>
        <dbReference type="ChEBI" id="CHEBI:58332"/>
        <dbReference type="ChEBI" id="CHEBI:60377"/>
        <dbReference type="EC" id="2.7.8.8"/>
    </reaction>
</comment>
<evidence type="ECO:0000256" key="18">
    <source>
        <dbReference type="RuleBase" id="RU003750"/>
    </source>
</evidence>
<proteinExistence type="inferred from homology"/>
<dbReference type="InterPro" id="IPR001229">
    <property type="entry name" value="Jacalin-like_lectin_dom"/>
</dbReference>
<keyword evidence="14" id="KW-0594">Phospholipid biosynthesis</keyword>
<dbReference type="GO" id="GO:0003882">
    <property type="term" value="F:CDP-diacylglycerol-serine O-phosphatidyltransferase activity"/>
    <property type="evidence" value="ECO:0007669"/>
    <property type="project" value="UniProtKB-EC"/>
</dbReference>
<keyword evidence="22" id="KW-1185">Reference proteome</keyword>
<evidence type="ECO:0000256" key="5">
    <source>
        <dbReference type="ARBA" id="ARBA00013174"/>
    </source>
</evidence>
<comment type="similarity">
    <text evidence="4 18">Belongs to the CDP-alcohol phosphatidyltransferase class-I family.</text>
</comment>
<keyword evidence="8 18" id="KW-0808">Transferase</keyword>
<keyword evidence="7" id="KW-0444">Lipid biosynthesis</keyword>
<dbReference type="Proteomes" id="UP000887229">
    <property type="component" value="Unassembled WGS sequence"/>
</dbReference>
<feature type="compositionally biased region" description="Polar residues" evidence="19">
    <location>
        <begin position="68"/>
        <end position="89"/>
    </location>
</feature>
<evidence type="ECO:0000256" key="11">
    <source>
        <dbReference type="ARBA" id="ARBA00022989"/>
    </source>
</evidence>
<dbReference type="InterPro" id="IPR036404">
    <property type="entry name" value="Jacalin-like_lectin_dom_sf"/>
</dbReference>
<keyword evidence="12" id="KW-0443">Lipid metabolism</keyword>
<dbReference type="PROSITE" id="PS51752">
    <property type="entry name" value="JACALIN_LECTIN"/>
    <property type="match status" value="1"/>
</dbReference>
<keyword evidence="10" id="KW-0256">Endoplasmic reticulum</keyword>
<dbReference type="GO" id="GO:0006659">
    <property type="term" value="P:phosphatidylserine biosynthetic process"/>
    <property type="evidence" value="ECO:0007669"/>
    <property type="project" value="UniProtKB-ARBA"/>
</dbReference>
<gene>
    <name evidence="21" type="ORF">F5Z01DRAFT_684129</name>
</gene>
<dbReference type="PANTHER" id="PTHR21054:SF2">
    <property type="entry name" value="MIP04191P"/>
    <property type="match status" value="1"/>
</dbReference>
<evidence type="ECO:0000256" key="1">
    <source>
        <dbReference type="ARBA" id="ARBA00000287"/>
    </source>
</evidence>
<dbReference type="NCBIfam" id="TIGR00473">
    <property type="entry name" value="pssA"/>
    <property type="match status" value="1"/>
</dbReference>
<keyword evidence="15" id="KW-1208">Phospholipid metabolism</keyword>
<evidence type="ECO:0000313" key="22">
    <source>
        <dbReference type="Proteomes" id="UP000887229"/>
    </source>
</evidence>
<evidence type="ECO:0000256" key="14">
    <source>
        <dbReference type="ARBA" id="ARBA00023209"/>
    </source>
</evidence>
<evidence type="ECO:0000256" key="17">
    <source>
        <dbReference type="ARBA" id="ARBA00060701"/>
    </source>
</evidence>